<evidence type="ECO:0000313" key="6">
    <source>
        <dbReference type="Proteomes" id="UP001217089"/>
    </source>
</evidence>
<dbReference type="PANTHER" id="PTHR24020">
    <property type="entry name" value="COLLAGEN ALPHA"/>
    <property type="match status" value="1"/>
</dbReference>
<dbReference type="Gene3D" id="1.25.40.20">
    <property type="entry name" value="Ankyrin repeat-containing domain"/>
    <property type="match status" value="1"/>
</dbReference>
<dbReference type="SUPFAM" id="SSF81296">
    <property type="entry name" value="E set domains"/>
    <property type="match status" value="3"/>
</dbReference>
<accession>A0ABQ9FFZ4</accession>
<feature type="region of interest" description="Disordered" evidence="3">
    <location>
        <begin position="743"/>
        <end position="762"/>
    </location>
</feature>
<dbReference type="SUPFAM" id="SSF48403">
    <property type="entry name" value="Ankyrin repeat"/>
    <property type="match status" value="1"/>
</dbReference>
<evidence type="ECO:0000259" key="4">
    <source>
        <dbReference type="PROSITE" id="PS50234"/>
    </source>
</evidence>
<feature type="compositionally biased region" description="Low complexity" evidence="3">
    <location>
        <begin position="37"/>
        <end position="49"/>
    </location>
</feature>
<organism evidence="5 6">
    <name type="scientific">Tegillarca granosa</name>
    <name type="common">Malaysian cockle</name>
    <name type="synonym">Anadara granosa</name>
    <dbReference type="NCBI Taxonomy" id="220873"/>
    <lineage>
        <taxon>Eukaryota</taxon>
        <taxon>Metazoa</taxon>
        <taxon>Spiralia</taxon>
        <taxon>Lophotrochozoa</taxon>
        <taxon>Mollusca</taxon>
        <taxon>Bivalvia</taxon>
        <taxon>Autobranchia</taxon>
        <taxon>Pteriomorphia</taxon>
        <taxon>Arcoida</taxon>
        <taxon>Arcoidea</taxon>
        <taxon>Arcidae</taxon>
        <taxon>Tegillarca</taxon>
    </lineage>
</organism>
<dbReference type="InterPro" id="IPR036465">
    <property type="entry name" value="vWFA_dom_sf"/>
</dbReference>
<dbReference type="InterPro" id="IPR036770">
    <property type="entry name" value="Ankyrin_rpt-contain_sf"/>
</dbReference>
<dbReference type="InterPro" id="IPR013783">
    <property type="entry name" value="Ig-like_fold"/>
</dbReference>
<feature type="repeat" description="ANK" evidence="1">
    <location>
        <begin position="171"/>
        <end position="203"/>
    </location>
</feature>
<keyword evidence="1" id="KW-0040">ANK repeat</keyword>
<evidence type="ECO:0000256" key="3">
    <source>
        <dbReference type="SAM" id="MobiDB-lite"/>
    </source>
</evidence>
<protein>
    <recommendedName>
        <fullName evidence="4">VWFA domain-containing protein</fullName>
    </recommendedName>
</protein>
<dbReference type="PROSITE" id="PS50194">
    <property type="entry name" value="FILAMIN_REPEAT"/>
    <property type="match status" value="3"/>
</dbReference>
<dbReference type="InterPro" id="IPR001298">
    <property type="entry name" value="Filamin/ABP280_rpt"/>
</dbReference>
<feature type="compositionally biased region" description="Pro residues" evidence="3">
    <location>
        <begin position="371"/>
        <end position="389"/>
    </location>
</feature>
<feature type="region of interest" description="Disordered" evidence="3">
    <location>
        <begin position="1"/>
        <end position="58"/>
    </location>
</feature>
<dbReference type="PROSITE" id="PS50088">
    <property type="entry name" value="ANK_REPEAT"/>
    <property type="match status" value="1"/>
</dbReference>
<dbReference type="PROSITE" id="PS50234">
    <property type="entry name" value="VWFA"/>
    <property type="match status" value="1"/>
</dbReference>
<dbReference type="SMART" id="SM00557">
    <property type="entry name" value="IG_FLMN"/>
    <property type="match status" value="3"/>
</dbReference>
<dbReference type="Gene3D" id="2.60.40.10">
    <property type="entry name" value="Immunoglobulins"/>
    <property type="match status" value="3"/>
</dbReference>
<dbReference type="Proteomes" id="UP001217089">
    <property type="component" value="Unassembled WGS sequence"/>
</dbReference>
<dbReference type="Gene3D" id="3.40.50.410">
    <property type="entry name" value="von Willebrand factor, type A domain"/>
    <property type="match status" value="1"/>
</dbReference>
<dbReference type="SMART" id="SM00248">
    <property type="entry name" value="ANK"/>
    <property type="match status" value="2"/>
</dbReference>
<dbReference type="InterPro" id="IPR014756">
    <property type="entry name" value="Ig_E-set"/>
</dbReference>
<dbReference type="EMBL" id="JARBDR010000337">
    <property type="protein sequence ID" value="KAJ8314787.1"/>
    <property type="molecule type" value="Genomic_DNA"/>
</dbReference>
<dbReference type="SUPFAM" id="SSF53300">
    <property type="entry name" value="vWA-like"/>
    <property type="match status" value="1"/>
</dbReference>
<dbReference type="CDD" id="cd01450">
    <property type="entry name" value="vWFA_subfamily_ECM"/>
    <property type="match status" value="1"/>
</dbReference>
<reference evidence="5 6" key="1">
    <citation type="submission" date="2022-12" db="EMBL/GenBank/DDBJ databases">
        <title>Chromosome-level genome of Tegillarca granosa.</title>
        <authorList>
            <person name="Kim J."/>
        </authorList>
    </citation>
    <scope>NUCLEOTIDE SEQUENCE [LARGE SCALE GENOMIC DNA]</scope>
    <source>
        <strain evidence="5">Teg-2019</strain>
        <tissue evidence="5">Adductor muscle</tissue>
    </source>
</reference>
<feature type="repeat" description="Filamin" evidence="2">
    <location>
        <begin position="664"/>
        <end position="731"/>
    </location>
</feature>
<proteinExistence type="predicted"/>
<dbReference type="InterPro" id="IPR050525">
    <property type="entry name" value="ECM_Assembly_Org"/>
</dbReference>
<feature type="region of interest" description="Disordered" evidence="3">
    <location>
        <begin position="364"/>
        <end position="392"/>
    </location>
</feature>
<dbReference type="Pfam" id="PF00630">
    <property type="entry name" value="Filamin"/>
    <property type="match status" value="3"/>
</dbReference>
<keyword evidence="6" id="KW-1185">Reference proteome</keyword>
<dbReference type="Pfam" id="PF00092">
    <property type="entry name" value="VWA"/>
    <property type="match status" value="1"/>
</dbReference>
<dbReference type="SMART" id="SM00327">
    <property type="entry name" value="VWA"/>
    <property type="match status" value="1"/>
</dbReference>
<dbReference type="InterPro" id="IPR002110">
    <property type="entry name" value="Ankyrin_rpt"/>
</dbReference>
<feature type="domain" description="VWFA" evidence="4">
    <location>
        <begin position="412"/>
        <end position="586"/>
    </location>
</feature>
<comment type="caution">
    <text evidence="5">The sequence shown here is derived from an EMBL/GenBank/DDBJ whole genome shotgun (WGS) entry which is preliminary data.</text>
</comment>
<feature type="repeat" description="Filamin" evidence="2">
    <location>
        <begin position="585"/>
        <end position="655"/>
    </location>
</feature>
<dbReference type="InterPro" id="IPR002035">
    <property type="entry name" value="VWF_A"/>
</dbReference>
<dbReference type="PRINTS" id="PR00453">
    <property type="entry name" value="VWFADOMAIN"/>
</dbReference>
<dbReference type="InterPro" id="IPR017868">
    <property type="entry name" value="Filamin/ABP280_repeat-like"/>
</dbReference>
<dbReference type="Pfam" id="PF12796">
    <property type="entry name" value="Ank_2"/>
    <property type="match status" value="1"/>
</dbReference>
<gene>
    <name evidence="5" type="ORF">KUTeg_006937</name>
</gene>
<dbReference type="PROSITE" id="PS50297">
    <property type="entry name" value="ANK_REP_REGION"/>
    <property type="match status" value="1"/>
</dbReference>
<evidence type="ECO:0000256" key="1">
    <source>
        <dbReference type="PROSITE-ProRule" id="PRU00023"/>
    </source>
</evidence>
<feature type="repeat" description="Filamin" evidence="2">
    <location>
        <begin position="295"/>
        <end position="350"/>
    </location>
</feature>
<name>A0ABQ9FFZ4_TEGGR</name>
<evidence type="ECO:0000256" key="2">
    <source>
        <dbReference type="PROSITE-ProRule" id="PRU00087"/>
    </source>
</evidence>
<evidence type="ECO:0000313" key="5">
    <source>
        <dbReference type="EMBL" id="KAJ8314787.1"/>
    </source>
</evidence>
<feature type="compositionally biased region" description="Acidic residues" evidence="3">
    <location>
        <begin position="26"/>
        <end position="36"/>
    </location>
</feature>
<sequence>MEHNVMAIPQRRTQSAPGRPWQYSESESETETETDSSETSSTTEYSYDYNTVRREQAPRGARRNVKYLYDYTIVKEVPYDVTQNGEKLFYRTSRRHDDRNIRYTRPATRHYHQPPTTQWNLRPEDQLVLKSSSAFEVARTGDMKKLQLIIRHHPHVLAAMGANINAVSSKDKKTPLHVAAMMGNMECVKWFVANGCNIYVTDKGGNTPGSLAEQFQHPAVAEFLRTCEKDISDPKSVITLIKSDKRDTKDKEKVVQTYVSDVNIGTLREDVGGSGLYQPIDIHLPVGGRNKIDYVTIHTPSERSVHADVLDNHDGKVTVTFEPSETGLHQLDITYKNKKKGGTIPFIIHAVNTSKIVANGTPLNVQVGRDSPPPTPPPPKVVPAPLPPPQDRRSKCELSLNIPVVTSTAKADIIFALDSSASVGAKNFEKQLQFVSKIIQNQRVGPDHVQCSLLTFSSTVRNHFFLDSYKDKDSILKDIMRTGYHYGKTFTGEALRYIRKHSLLPSNGARSECQKLVIVLTDGASTNKSVTLYEAERLKRTPDVKVIAIGVGKNVNKEELKAIASDNRNVFRASSFNALSSISNHIKLDSKENTSPFSIKASVTRPSGNKEKCVVNKINDYQYCIKFLPIEVGVHKVEVKEFDTPIPGSPFEFMIDPAKVYTDEFKVFTRDGHPGYLTVSMEGPSKASFKVDNRKNGLCGVSYLVTEPGEYTLSVKCDNEHIEDSPFIYNECKAILSNRHGETRKDKECTTTSTRRIKNGRK</sequence>
<dbReference type="PANTHER" id="PTHR24020:SF20">
    <property type="entry name" value="PH DOMAIN-CONTAINING PROTEIN"/>
    <property type="match status" value="1"/>
</dbReference>